<evidence type="ECO:0000313" key="8">
    <source>
        <dbReference type="Proteomes" id="UP001295444"/>
    </source>
</evidence>
<evidence type="ECO:0000313" key="7">
    <source>
        <dbReference type="EMBL" id="CAH2300681.1"/>
    </source>
</evidence>
<feature type="compositionally biased region" description="Polar residues" evidence="5">
    <location>
        <begin position="963"/>
        <end position="980"/>
    </location>
</feature>
<feature type="region of interest" description="Disordered" evidence="5">
    <location>
        <begin position="907"/>
        <end position="946"/>
    </location>
</feature>
<sequence>MGTGDYICVVMTGGAPWGFRLQGGTGLQEPLNVSKVRSMSKASIAGLCVGDEVVSINGKLCNDIPYAEVVQLIEKATDNLQMLVKRTMSKTLVPQNRNGDGEFVNRDEYTESSTLEIRPAMESTPRTLNIPEKQNHSILMRTEGSTALTNKDVNVIPKITHNVIEIPKTCVTGEIPLVGRGEQARQGAMVELHLSLSPDMQLGPGTPIVTVLGAEKAKSSEIKHSEQPGGSVPVTEVCLSQREPPVQQSSTTFQIVGRPQTKIIPVAEANDPSFPRVELILDCSGREEPRSLSDRGCAISGEEGGQSEAPPSAVSFGITAEDSEQGEEDQQAERDHTRPNKHRARHAKLRRSESLSEKQVKEAKSKCKTIALLLTAAPNPRSKGVLMFKKRRQRARKYTLISYGTGELERQEDDNDDDENEDEEDKENTFKVTFYGASDSDLDEDFFSDPENEAQVVTFDWDTGLVEVEKKLKSGEAMEELPETKGKGVLMFARRKQRMEQITAEQEEVRKHIMEEKVSMTEINNGVAYNDQQRETIKTQSCVSKSYIEVSHGRVQNGIAGVHELNSPFSMPENSGLNASAKPFGVNQNRAALPFSSSRNITSPVSDVHAPPPYSSVTPPPEPMYHVSSPVASKVQAAVWSPTYPNEQIASRDERIAVPANRTGILQETKRRSAKPMFTFKEQPKVSPNPELLSLVQDRESKRSTGAGNESGPEEDYLSLGAEACNFMQAQKQKTPPPVAPKPSVRSPTTMTPVSPVWIPPSVATAPPQVFPSQNIAQSTSPPQVIVPQPTTQSYNPPTTLNLAGPNRGPSTVAASANQTCAPKTPLTPTHGSAAVAGGVGPAYEMPALRGKGAELFAKRQSRMEKYVVDSATVQAHAARPISPTPSLPSSWKYSSNVRAPPPLAYNPIQSPLYPPAANKSSSKPGSSVSKNTKKKPTKALSPLEVMKHQPYQLNSSLFTFQPPSESAPSTAVTKQNFKSDSLPPVRQAQSMKPVNVASNANFHTAAPVYPQSSNNVEPSFQTSVFTPAESCSTMGYPMYPRQESPVGALIPPPRPKFSAKKAGVAAQERDNIRSMSFPGRSFSYGCIQPLASPSSPLLFEPSPGYASRPSSTPDTPGKKLTPWEAAAKSPLGLVDDAFMLQDIHESISANIVSAARRKTLPGPPAAWKSTSKTPPGPTSYSYGGLQGEKTSGVASFPKSVVSPPSFQCSYQLRHPYSSQSSITSPNNVPLCTRSEYCMSVTQNTNHNTHPRPWRR</sequence>
<dbReference type="CDD" id="cd10820">
    <property type="entry name" value="PDZ_SYNPO2-like"/>
    <property type="match status" value="1"/>
</dbReference>
<feature type="compositionally biased region" description="Acidic residues" evidence="5">
    <location>
        <begin position="321"/>
        <end position="330"/>
    </location>
</feature>
<dbReference type="PROSITE" id="PS50106">
    <property type="entry name" value="PDZ"/>
    <property type="match status" value="1"/>
</dbReference>
<evidence type="ECO:0000256" key="3">
    <source>
        <dbReference type="ARBA" id="ARBA00022553"/>
    </source>
</evidence>
<dbReference type="GO" id="GO:0005634">
    <property type="term" value="C:nucleus"/>
    <property type="evidence" value="ECO:0007669"/>
    <property type="project" value="TreeGrafter"/>
</dbReference>
<dbReference type="Gene3D" id="2.30.42.10">
    <property type="match status" value="1"/>
</dbReference>
<comment type="similarity">
    <text evidence="4">Belongs to the synaptopodin family.</text>
</comment>
<keyword evidence="3" id="KW-0597">Phosphoprotein</keyword>
<dbReference type="SUPFAM" id="SSF50156">
    <property type="entry name" value="PDZ domain-like"/>
    <property type="match status" value="1"/>
</dbReference>
<organism evidence="7 8">
    <name type="scientific">Pelobates cultripes</name>
    <name type="common">Western spadefoot toad</name>
    <dbReference type="NCBI Taxonomy" id="61616"/>
    <lineage>
        <taxon>Eukaryota</taxon>
        <taxon>Metazoa</taxon>
        <taxon>Chordata</taxon>
        <taxon>Craniata</taxon>
        <taxon>Vertebrata</taxon>
        <taxon>Euteleostomi</taxon>
        <taxon>Amphibia</taxon>
        <taxon>Batrachia</taxon>
        <taxon>Anura</taxon>
        <taxon>Pelobatoidea</taxon>
        <taxon>Pelobatidae</taxon>
        <taxon>Pelobates</taxon>
    </lineage>
</organism>
<feature type="region of interest" description="Disordered" evidence="5">
    <location>
        <begin position="1099"/>
        <end position="1123"/>
    </location>
</feature>
<dbReference type="Proteomes" id="UP001295444">
    <property type="component" value="Chromosome 06"/>
</dbReference>
<dbReference type="GO" id="GO:0015629">
    <property type="term" value="C:actin cytoskeleton"/>
    <property type="evidence" value="ECO:0007669"/>
    <property type="project" value="TreeGrafter"/>
</dbReference>
<comment type="subcellular location">
    <subcellularLocation>
        <location evidence="1">Cytoplasm</location>
    </subcellularLocation>
</comment>
<protein>
    <submittedName>
        <fullName evidence="7">Synaptopodin-2</fullName>
    </submittedName>
</protein>
<evidence type="ECO:0000259" key="6">
    <source>
        <dbReference type="PROSITE" id="PS50106"/>
    </source>
</evidence>
<dbReference type="GO" id="GO:0003779">
    <property type="term" value="F:actin binding"/>
    <property type="evidence" value="ECO:0007669"/>
    <property type="project" value="TreeGrafter"/>
</dbReference>
<feature type="region of interest" description="Disordered" evidence="5">
    <location>
        <begin position="403"/>
        <end position="428"/>
    </location>
</feature>
<dbReference type="GO" id="GO:0030018">
    <property type="term" value="C:Z disc"/>
    <property type="evidence" value="ECO:0007669"/>
    <property type="project" value="TreeGrafter"/>
</dbReference>
<feature type="compositionally biased region" description="Basic and acidic residues" evidence="5">
    <location>
        <begin position="350"/>
        <end position="360"/>
    </location>
</feature>
<accession>A0AAD1SKS8</accession>
<feature type="compositionally biased region" description="Basic residues" evidence="5">
    <location>
        <begin position="339"/>
        <end position="349"/>
    </location>
</feature>
<feature type="region of interest" description="Disordered" evidence="5">
    <location>
        <begin position="287"/>
        <end position="360"/>
    </location>
</feature>
<evidence type="ECO:0000256" key="1">
    <source>
        <dbReference type="ARBA" id="ARBA00004496"/>
    </source>
</evidence>
<dbReference type="FunFam" id="2.30.42.10:FF:000055">
    <property type="entry name" value="PDZ and LIM domain protein 3"/>
    <property type="match status" value="1"/>
</dbReference>
<feature type="region of interest" description="Disordered" evidence="5">
    <location>
        <begin position="963"/>
        <end position="984"/>
    </location>
</feature>
<keyword evidence="2" id="KW-0963">Cytoplasm</keyword>
<dbReference type="PANTHER" id="PTHR24217">
    <property type="entry name" value="PUTATIVE-RELATED"/>
    <property type="match status" value="1"/>
</dbReference>
<name>A0AAD1SKS8_PELCU</name>
<dbReference type="AlphaFoldDB" id="A0AAD1SKS8"/>
<dbReference type="EMBL" id="OW240917">
    <property type="protein sequence ID" value="CAH2300681.1"/>
    <property type="molecule type" value="Genomic_DNA"/>
</dbReference>
<reference evidence="7" key="1">
    <citation type="submission" date="2022-03" db="EMBL/GenBank/DDBJ databases">
        <authorList>
            <person name="Alioto T."/>
            <person name="Alioto T."/>
            <person name="Gomez Garrido J."/>
        </authorList>
    </citation>
    <scope>NUCLEOTIDE SEQUENCE</scope>
</reference>
<proteinExistence type="inferred from homology"/>
<dbReference type="GO" id="GO:0032233">
    <property type="term" value="P:positive regulation of actin filament bundle assembly"/>
    <property type="evidence" value="ECO:0007669"/>
    <property type="project" value="TreeGrafter"/>
</dbReference>
<dbReference type="InterPro" id="IPR036034">
    <property type="entry name" value="PDZ_sf"/>
</dbReference>
<evidence type="ECO:0000256" key="4">
    <source>
        <dbReference type="ARBA" id="ARBA00038161"/>
    </source>
</evidence>
<dbReference type="SMART" id="SM00228">
    <property type="entry name" value="PDZ"/>
    <property type="match status" value="1"/>
</dbReference>
<feature type="region of interest" description="Disordered" evidence="5">
    <location>
        <begin position="1160"/>
        <end position="1179"/>
    </location>
</feature>
<dbReference type="Pfam" id="PF00595">
    <property type="entry name" value="PDZ"/>
    <property type="match status" value="1"/>
</dbReference>
<dbReference type="PANTHER" id="PTHR24217:SF9">
    <property type="entry name" value="SYNAPTOPODIN-2"/>
    <property type="match status" value="1"/>
</dbReference>
<evidence type="ECO:0000256" key="2">
    <source>
        <dbReference type="ARBA" id="ARBA00022490"/>
    </source>
</evidence>
<dbReference type="InterPro" id="IPR051976">
    <property type="entry name" value="Synaptopodin_domain"/>
</dbReference>
<dbReference type="InterPro" id="IPR001478">
    <property type="entry name" value="PDZ"/>
</dbReference>
<feature type="compositionally biased region" description="Acidic residues" evidence="5">
    <location>
        <begin position="410"/>
        <end position="426"/>
    </location>
</feature>
<feature type="compositionally biased region" description="Low complexity" evidence="5">
    <location>
        <begin position="920"/>
        <end position="931"/>
    </location>
</feature>
<gene>
    <name evidence="7" type="ORF">PECUL_23A045929</name>
</gene>
<keyword evidence="8" id="KW-1185">Reference proteome</keyword>
<feature type="domain" description="PDZ" evidence="6">
    <location>
        <begin position="6"/>
        <end position="88"/>
    </location>
</feature>
<feature type="compositionally biased region" description="Polar residues" evidence="5">
    <location>
        <begin position="1169"/>
        <end position="1179"/>
    </location>
</feature>
<evidence type="ECO:0000256" key="5">
    <source>
        <dbReference type="SAM" id="MobiDB-lite"/>
    </source>
</evidence>